<accession>A0A1Y1XXL2</accession>
<sequence>MSGTCYLNSLLVNLPLGYRKRGKTQPVSIHFPHNNRENSEYVRDVHLVMLSSSPESEEEEEEERIGTEDDRYISSHEEGSLDKLAEYGIEAFTFTNLDSLINISLCSKGLIRLSRNIGHLSNSHYFQLCCNKLRTVPLEIGYLQQLTILDLSNNQIETLPETLGLLTALVELKLSDNKLRTLPRSMAALTQLSVLRLNNNSFQEIPRLVGHLTNLVNLDVANNNIKYLPAEITRLPFLRRIWVDDCPLITEIDSFTCQPSSSPQSLLEASARSIIRNRLPVHKYAPKRILNYLQSAKTCTYCGGPFFEYSVIRARMLEKNDQAIPIVYYLCEAHWNTDAERVKLLFCQRAGNSHRTYANSTKKKKGSQRSDSDSSIPQLPPLPSHSSRFSTLIAGRRLLRKSPLLQNQSHANPGGGNLTMAATTEFVA</sequence>
<dbReference type="InterPro" id="IPR032675">
    <property type="entry name" value="LRR_dom_sf"/>
</dbReference>
<dbReference type="InterPro" id="IPR050216">
    <property type="entry name" value="LRR_domain-containing"/>
</dbReference>
<dbReference type="SMART" id="SM00369">
    <property type="entry name" value="LRR_TYP"/>
    <property type="match status" value="4"/>
</dbReference>
<dbReference type="InterPro" id="IPR055414">
    <property type="entry name" value="LRR_R13L4/SHOC2-like"/>
</dbReference>
<evidence type="ECO:0000256" key="3">
    <source>
        <dbReference type="SAM" id="MobiDB-lite"/>
    </source>
</evidence>
<dbReference type="OrthoDB" id="660555at2759"/>
<keyword evidence="6" id="KW-1185">Reference proteome</keyword>
<protein>
    <submittedName>
        <fullName evidence="5">L domain-like protein</fullName>
    </submittedName>
</protein>
<evidence type="ECO:0000313" key="5">
    <source>
        <dbReference type="EMBL" id="ORX90487.1"/>
    </source>
</evidence>
<dbReference type="STRING" id="1314790.A0A1Y1XXL2"/>
<organism evidence="5 6">
    <name type="scientific">Basidiobolus meristosporus CBS 931.73</name>
    <dbReference type="NCBI Taxonomy" id="1314790"/>
    <lineage>
        <taxon>Eukaryota</taxon>
        <taxon>Fungi</taxon>
        <taxon>Fungi incertae sedis</taxon>
        <taxon>Zoopagomycota</taxon>
        <taxon>Entomophthoromycotina</taxon>
        <taxon>Basidiobolomycetes</taxon>
        <taxon>Basidiobolales</taxon>
        <taxon>Basidiobolaceae</taxon>
        <taxon>Basidiobolus</taxon>
    </lineage>
</organism>
<dbReference type="InterPro" id="IPR001611">
    <property type="entry name" value="Leu-rich_rpt"/>
</dbReference>
<dbReference type="GO" id="GO:0005737">
    <property type="term" value="C:cytoplasm"/>
    <property type="evidence" value="ECO:0007669"/>
    <property type="project" value="TreeGrafter"/>
</dbReference>
<evidence type="ECO:0000256" key="1">
    <source>
        <dbReference type="ARBA" id="ARBA00022614"/>
    </source>
</evidence>
<evidence type="ECO:0000259" key="4">
    <source>
        <dbReference type="Pfam" id="PF23598"/>
    </source>
</evidence>
<proteinExistence type="predicted"/>
<dbReference type="EMBL" id="MCFE01000378">
    <property type="protein sequence ID" value="ORX90487.1"/>
    <property type="molecule type" value="Genomic_DNA"/>
</dbReference>
<feature type="domain" description="Disease resistance R13L4/SHOC-2-like LRR" evidence="4">
    <location>
        <begin position="115"/>
        <end position="197"/>
    </location>
</feature>
<reference evidence="5 6" key="1">
    <citation type="submission" date="2016-07" db="EMBL/GenBank/DDBJ databases">
        <title>Pervasive Adenine N6-methylation of Active Genes in Fungi.</title>
        <authorList>
            <consortium name="DOE Joint Genome Institute"/>
            <person name="Mondo S.J."/>
            <person name="Dannebaum R.O."/>
            <person name="Kuo R.C."/>
            <person name="Labutti K."/>
            <person name="Haridas S."/>
            <person name="Kuo A."/>
            <person name="Salamov A."/>
            <person name="Ahrendt S.R."/>
            <person name="Lipzen A."/>
            <person name="Sullivan W."/>
            <person name="Andreopoulos W.B."/>
            <person name="Clum A."/>
            <person name="Lindquist E."/>
            <person name="Daum C."/>
            <person name="Ramamoorthy G.K."/>
            <person name="Gryganskyi A."/>
            <person name="Culley D."/>
            <person name="Magnuson J.K."/>
            <person name="James T.Y."/>
            <person name="O'Malley M.A."/>
            <person name="Stajich J.E."/>
            <person name="Spatafora J.W."/>
            <person name="Visel A."/>
            <person name="Grigoriev I.V."/>
        </authorList>
    </citation>
    <scope>NUCLEOTIDE SEQUENCE [LARGE SCALE GENOMIC DNA]</scope>
    <source>
        <strain evidence="5 6">CBS 931.73</strain>
    </source>
</reference>
<name>A0A1Y1XXL2_9FUNG</name>
<evidence type="ECO:0000256" key="2">
    <source>
        <dbReference type="ARBA" id="ARBA00022737"/>
    </source>
</evidence>
<dbReference type="SUPFAM" id="SSF52058">
    <property type="entry name" value="L domain-like"/>
    <property type="match status" value="1"/>
</dbReference>
<gene>
    <name evidence="5" type="ORF">K493DRAFT_304860</name>
</gene>
<dbReference type="InParanoid" id="A0A1Y1XXL2"/>
<dbReference type="Proteomes" id="UP000193498">
    <property type="component" value="Unassembled WGS sequence"/>
</dbReference>
<keyword evidence="2" id="KW-0677">Repeat</keyword>
<dbReference type="PROSITE" id="PS51450">
    <property type="entry name" value="LRR"/>
    <property type="match status" value="1"/>
</dbReference>
<dbReference type="PANTHER" id="PTHR48051:SF1">
    <property type="entry name" value="RAS SUPPRESSOR PROTEIN 1"/>
    <property type="match status" value="1"/>
</dbReference>
<comment type="caution">
    <text evidence="5">The sequence shown here is derived from an EMBL/GenBank/DDBJ whole genome shotgun (WGS) entry which is preliminary data.</text>
</comment>
<dbReference type="SMART" id="SM00364">
    <property type="entry name" value="LRR_BAC"/>
    <property type="match status" value="4"/>
</dbReference>
<evidence type="ECO:0000313" key="6">
    <source>
        <dbReference type="Proteomes" id="UP000193498"/>
    </source>
</evidence>
<dbReference type="InterPro" id="IPR003591">
    <property type="entry name" value="Leu-rich_rpt_typical-subtyp"/>
</dbReference>
<keyword evidence="1" id="KW-0433">Leucine-rich repeat</keyword>
<dbReference type="AlphaFoldDB" id="A0A1Y1XXL2"/>
<dbReference type="Gene3D" id="3.80.10.10">
    <property type="entry name" value="Ribonuclease Inhibitor"/>
    <property type="match status" value="1"/>
</dbReference>
<feature type="region of interest" description="Disordered" evidence="3">
    <location>
        <begin position="356"/>
        <end position="386"/>
    </location>
</feature>
<dbReference type="Pfam" id="PF23598">
    <property type="entry name" value="LRR_14"/>
    <property type="match status" value="1"/>
</dbReference>
<dbReference type="PANTHER" id="PTHR48051">
    <property type="match status" value="1"/>
</dbReference>